<dbReference type="CDD" id="cd06548">
    <property type="entry name" value="GH18_chitinase"/>
    <property type="match status" value="1"/>
</dbReference>
<comment type="similarity">
    <text evidence="7">Belongs to the glycosyl hydrolase 18 family.</text>
</comment>
<evidence type="ECO:0000313" key="11">
    <source>
        <dbReference type="Proteomes" id="UP000244450"/>
    </source>
</evidence>
<evidence type="ECO:0000256" key="5">
    <source>
        <dbReference type="ARBA" id="ARBA00023295"/>
    </source>
</evidence>
<accession>A0A2T7BH97</accession>
<dbReference type="AlphaFoldDB" id="A0A2T7BH97"/>
<evidence type="ECO:0000256" key="7">
    <source>
        <dbReference type="RuleBase" id="RU004453"/>
    </source>
</evidence>
<feature type="signal peptide" evidence="8">
    <location>
        <begin position="1"/>
        <end position="28"/>
    </location>
</feature>
<dbReference type="PROSITE" id="PS51910">
    <property type="entry name" value="GH18_2"/>
    <property type="match status" value="1"/>
</dbReference>
<dbReference type="RefSeq" id="WP_108687493.1">
    <property type="nucleotide sequence ID" value="NZ_QCYK01000002.1"/>
</dbReference>
<dbReference type="GO" id="GO:0008061">
    <property type="term" value="F:chitin binding"/>
    <property type="evidence" value="ECO:0007669"/>
    <property type="project" value="InterPro"/>
</dbReference>
<dbReference type="InterPro" id="IPR001223">
    <property type="entry name" value="Glyco_hydro18_cat"/>
</dbReference>
<keyword evidence="5 6" id="KW-0326">Glycosidase</keyword>
<dbReference type="SMART" id="SM00636">
    <property type="entry name" value="Glyco_18"/>
    <property type="match status" value="1"/>
</dbReference>
<proteinExistence type="inferred from homology"/>
<comment type="caution">
    <text evidence="10">The sequence shown here is derived from an EMBL/GenBank/DDBJ whole genome shotgun (WGS) entry which is preliminary data.</text>
</comment>
<comment type="catalytic activity">
    <reaction evidence="1">
        <text>Random endo-hydrolysis of N-acetyl-beta-D-glucosaminide (1-&gt;4)-beta-linkages in chitin and chitodextrins.</text>
        <dbReference type="EC" id="3.2.1.14"/>
    </reaction>
</comment>
<dbReference type="GO" id="GO:0006032">
    <property type="term" value="P:chitin catabolic process"/>
    <property type="evidence" value="ECO:0007669"/>
    <property type="project" value="UniProtKB-KW"/>
</dbReference>
<keyword evidence="4" id="KW-0119">Carbohydrate metabolism</keyword>
<gene>
    <name evidence="10" type="ORF">DCC81_15400</name>
</gene>
<dbReference type="InterPro" id="IPR029070">
    <property type="entry name" value="Chitinase_insertion_sf"/>
</dbReference>
<dbReference type="Gene3D" id="3.10.50.10">
    <property type="match status" value="1"/>
</dbReference>
<evidence type="ECO:0000259" key="9">
    <source>
        <dbReference type="PROSITE" id="PS51910"/>
    </source>
</evidence>
<dbReference type="EMBL" id="QCYK01000002">
    <property type="protein sequence ID" value="PUZ25654.1"/>
    <property type="molecule type" value="Genomic_DNA"/>
</dbReference>
<dbReference type="SUPFAM" id="SSF54556">
    <property type="entry name" value="Chitinase insertion domain"/>
    <property type="match status" value="1"/>
</dbReference>
<dbReference type="GO" id="GO:0005975">
    <property type="term" value="P:carbohydrate metabolic process"/>
    <property type="evidence" value="ECO:0007669"/>
    <property type="project" value="InterPro"/>
</dbReference>
<dbReference type="PANTHER" id="PTHR11177:SF317">
    <property type="entry name" value="CHITINASE 12-RELATED"/>
    <property type="match status" value="1"/>
</dbReference>
<keyword evidence="4" id="KW-0146">Chitin degradation</keyword>
<evidence type="ECO:0000256" key="3">
    <source>
        <dbReference type="ARBA" id="ARBA00022801"/>
    </source>
</evidence>
<dbReference type="InterPro" id="IPR050314">
    <property type="entry name" value="Glycosyl_Hydrlase_18"/>
</dbReference>
<name>A0A2T7BH97_9BACT</name>
<keyword evidence="11" id="KW-1185">Reference proteome</keyword>
<dbReference type="Proteomes" id="UP000244450">
    <property type="component" value="Unassembled WGS sequence"/>
</dbReference>
<sequence>MFIHHTQALLLLLCLGGAGLTTPVSARAQPPYKVIAYVGAFGHLLNVQAIDAKKLTHINYAFVNCKDSLCYLDHPQNDTTNFHQLNGLKQLNPSLKILISIGGGTRSRFLSDAVLTPTSRHKFVASAVGLVQHFDLDGVDVDWEYPGQAGNNNNTFRPVEDKPNFTRMWAEFRRQLDSLGRITHKHYLLSGAFNVSKAYTDHVDLAAVARYMDYINLMTYDFSGPQHTVGHHTNLYGYGTLSPRSADKGIRDYIAQGVPPGKLLIGVAFYAHGMKAATTAHHGLGEKVDTLSTGEKIPAGGFTQLKDSVINQHGYTRYWDSAAHAPYLFNDSTRYFITYDDEASTREKAVYVQQHHLGGAFFWEYFNDPKTYLLPVLHAQLGQ</sequence>
<reference evidence="10 11" key="1">
    <citation type="submission" date="2018-04" db="EMBL/GenBank/DDBJ databases">
        <title>Chitinophaga fuyangensis sp. nov., isolated from soil in a chemical factory.</title>
        <authorList>
            <person name="Chen K."/>
        </authorList>
    </citation>
    <scope>NUCLEOTIDE SEQUENCE [LARGE SCALE GENOMIC DNA]</scope>
    <source>
        <strain evidence="10 11">LY-1</strain>
    </source>
</reference>
<keyword evidence="3 6" id="KW-0378">Hydrolase</keyword>
<dbReference type="SUPFAM" id="SSF51445">
    <property type="entry name" value="(Trans)glycosidases"/>
    <property type="match status" value="1"/>
</dbReference>
<feature type="domain" description="GH18" evidence="9">
    <location>
        <begin position="32"/>
        <end position="383"/>
    </location>
</feature>
<dbReference type="EC" id="3.2.1.14" evidence="2"/>
<evidence type="ECO:0000256" key="1">
    <source>
        <dbReference type="ARBA" id="ARBA00000822"/>
    </source>
</evidence>
<dbReference type="Gene3D" id="3.20.20.80">
    <property type="entry name" value="Glycosidases"/>
    <property type="match status" value="1"/>
</dbReference>
<dbReference type="OrthoDB" id="9775889at2"/>
<organism evidence="10 11">
    <name type="scientific">Chitinophaga parva</name>
    <dbReference type="NCBI Taxonomy" id="2169414"/>
    <lineage>
        <taxon>Bacteria</taxon>
        <taxon>Pseudomonadati</taxon>
        <taxon>Bacteroidota</taxon>
        <taxon>Chitinophagia</taxon>
        <taxon>Chitinophagales</taxon>
        <taxon>Chitinophagaceae</taxon>
        <taxon>Chitinophaga</taxon>
    </lineage>
</organism>
<dbReference type="InterPro" id="IPR017853">
    <property type="entry name" value="GH"/>
</dbReference>
<protein>
    <recommendedName>
        <fullName evidence="2">chitinase</fullName>
        <ecNumber evidence="2">3.2.1.14</ecNumber>
    </recommendedName>
</protein>
<dbReference type="GO" id="GO:0008843">
    <property type="term" value="F:endochitinase activity"/>
    <property type="evidence" value="ECO:0007669"/>
    <property type="project" value="UniProtKB-EC"/>
</dbReference>
<evidence type="ECO:0000313" key="10">
    <source>
        <dbReference type="EMBL" id="PUZ25654.1"/>
    </source>
</evidence>
<dbReference type="InterPro" id="IPR011583">
    <property type="entry name" value="Chitinase_II/V-like_cat"/>
</dbReference>
<feature type="chain" id="PRO_5015618957" description="chitinase" evidence="8">
    <location>
        <begin position="29"/>
        <end position="383"/>
    </location>
</feature>
<keyword evidence="8" id="KW-0732">Signal</keyword>
<keyword evidence="4" id="KW-0624">Polysaccharide degradation</keyword>
<dbReference type="Pfam" id="PF00704">
    <property type="entry name" value="Glyco_hydro_18"/>
    <property type="match status" value="1"/>
</dbReference>
<dbReference type="PROSITE" id="PS01095">
    <property type="entry name" value="GH18_1"/>
    <property type="match status" value="1"/>
</dbReference>
<dbReference type="PANTHER" id="PTHR11177">
    <property type="entry name" value="CHITINASE"/>
    <property type="match status" value="1"/>
</dbReference>
<evidence type="ECO:0000256" key="2">
    <source>
        <dbReference type="ARBA" id="ARBA00012729"/>
    </source>
</evidence>
<evidence type="ECO:0000256" key="8">
    <source>
        <dbReference type="SAM" id="SignalP"/>
    </source>
</evidence>
<evidence type="ECO:0000256" key="4">
    <source>
        <dbReference type="ARBA" id="ARBA00023024"/>
    </source>
</evidence>
<dbReference type="InterPro" id="IPR001579">
    <property type="entry name" value="Glyco_hydro_18_chit_AS"/>
</dbReference>
<evidence type="ECO:0000256" key="6">
    <source>
        <dbReference type="RuleBase" id="RU000489"/>
    </source>
</evidence>